<dbReference type="Proteomes" id="UP001055879">
    <property type="component" value="Linkage Group LG01"/>
</dbReference>
<evidence type="ECO:0000313" key="1">
    <source>
        <dbReference type="EMBL" id="KAI3771689.1"/>
    </source>
</evidence>
<keyword evidence="2" id="KW-1185">Reference proteome</keyword>
<accession>A0ACB9FK90</accession>
<gene>
    <name evidence="1" type="ORF">L6452_02856</name>
</gene>
<evidence type="ECO:0000313" key="2">
    <source>
        <dbReference type="Proteomes" id="UP001055879"/>
    </source>
</evidence>
<organism evidence="1 2">
    <name type="scientific">Arctium lappa</name>
    <name type="common">Greater burdock</name>
    <name type="synonym">Lappa major</name>
    <dbReference type="NCBI Taxonomy" id="4217"/>
    <lineage>
        <taxon>Eukaryota</taxon>
        <taxon>Viridiplantae</taxon>
        <taxon>Streptophyta</taxon>
        <taxon>Embryophyta</taxon>
        <taxon>Tracheophyta</taxon>
        <taxon>Spermatophyta</taxon>
        <taxon>Magnoliopsida</taxon>
        <taxon>eudicotyledons</taxon>
        <taxon>Gunneridae</taxon>
        <taxon>Pentapetalae</taxon>
        <taxon>asterids</taxon>
        <taxon>campanulids</taxon>
        <taxon>Asterales</taxon>
        <taxon>Asteraceae</taxon>
        <taxon>Carduoideae</taxon>
        <taxon>Cardueae</taxon>
        <taxon>Arctiinae</taxon>
        <taxon>Arctium</taxon>
    </lineage>
</organism>
<comment type="caution">
    <text evidence="1">The sequence shown here is derived from an EMBL/GenBank/DDBJ whole genome shotgun (WGS) entry which is preliminary data.</text>
</comment>
<reference evidence="1 2" key="2">
    <citation type="journal article" date="2022" name="Mol. Ecol. Resour.">
        <title>The genomes of chicory, endive, great burdock and yacon provide insights into Asteraceae paleo-polyploidization history and plant inulin production.</title>
        <authorList>
            <person name="Fan W."/>
            <person name="Wang S."/>
            <person name="Wang H."/>
            <person name="Wang A."/>
            <person name="Jiang F."/>
            <person name="Liu H."/>
            <person name="Zhao H."/>
            <person name="Xu D."/>
            <person name="Zhang Y."/>
        </authorList>
    </citation>
    <scope>NUCLEOTIDE SEQUENCE [LARGE SCALE GENOMIC DNA]</scope>
    <source>
        <strain evidence="2">cv. Niubang</strain>
    </source>
</reference>
<protein>
    <submittedName>
        <fullName evidence="1">Uncharacterized protein</fullName>
    </submittedName>
</protein>
<reference evidence="2" key="1">
    <citation type="journal article" date="2022" name="Mol. Ecol. Resour.">
        <title>The genomes of chicory, endive, great burdock and yacon provide insights into Asteraceae palaeo-polyploidization history and plant inulin production.</title>
        <authorList>
            <person name="Fan W."/>
            <person name="Wang S."/>
            <person name="Wang H."/>
            <person name="Wang A."/>
            <person name="Jiang F."/>
            <person name="Liu H."/>
            <person name="Zhao H."/>
            <person name="Xu D."/>
            <person name="Zhang Y."/>
        </authorList>
    </citation>
    <scope>NUCLEOTIDE SEQUENCE [LARGE SCALE GENOMIC DNA]</scope>
    <source>
        <strain evidence="2">cv. Niubang</strain>
    </source>
</reference>
<sequence>MATFSITRFNQVLSELIISLNFLLIISYHSHFSLLFISSLGSSHRISLSKNSPLSLSRNLFTRREKIVLVKPSDLFSKYLIIQFKVLGKRESYVVS</sequence>
<dbReference type="EMBL" id="CM042047">
    <property type="protein sequence ID" value="KAI3771689.1"/>
    <property type="molecule type" value="Genomic_DNA"/>
</dbReference>
<proteinExistence type="predicted"/>
<name>A0ACB9FK90_ARCLA</name>